<sequence>MKPVIFQPEALISTAEGKPVPVPLGEPISIVRSAWLTSSARATNRIGVWECSPGRWRRQIVQAEFCHFLAGRATFTPDRGEPIEIGAGDVVHFPENSLGVWDIHEASRKIFMVFDEEPSA</sequence>
<feature type="domain" description="(S)-ureidoglycine aminohydrolase cupin" evidence="1">
    <location>
        <begin position="42"/>
        <end position="111"/>
    </location>
</feature>
<proteinExistence type="predicted"/>
<dbReference type="InterPro" id="IPR014710">
    <property type="entry name" value="RmlC-like_jellyroll"/>
</dbReference>
<dbReference type="Pfam" id="PF05899">
    <property type="entry name" value="Cupin_3"/>
    <property type="match status" value="1"/>
</dbReference>
<dbReference type="Proteomes" id="UP001184150">
    <property type="component" value="Unassembled WGS sequence"/>
</dbReference>
<dbReference type="InterPro" id="IPR008579">
    <property type="entry name" value="UGlyAH_Cupin_dom"/>
</dbReference>
<organism evidence="2 3">
    <name type="scientific">Novosphingobium capsulatum</name>
    <dbReference type="NCBI Taxonomy" id="13688"/>
    <lineage>
        <taxon>Bacteria</taxon>
        <taxon>Pseudomonadati</taxon>
        <taxon>Pseudomonadota</taxon>
        <taxon>Alphaproteobacteria</taxon>
        <taxon>Sphingomonadales</taxon>
        <taxon>Sphingomonadaceae</taxon>
        <taxon>Novosphingobium</taxon>
    </lineage>
</organism>
<dbReference type="InterPro" id="IPR011051">
    <property type="entry name" value="RmlC_Cupin_sf"/>
</dbReference>
<name>A0ABU1MMK1_9SPHN</name>
<protein>
    <submittedName>
        <fullName evidence="2">Cupin superfamily protein</fullName>
    </submittedName>
</protein>
<gene>
    <name evidence="2" type="ORF">J2792_002450</name>
</gene>
<dbReference type="CDD" id="cd02227">
    <property type="entry name" value="cupin_TM1112-like"/>
    <property type="match status" value="1"/>
</dbReference>
<dbReference type="SUPFAM" id="SSF51182">
    <property type="entry name" value="RmlC-like cupins"/>
    <property type="match status" value="1"/>
</dbReference>
<comment type="caution">
    <text evidence="2">The sequence shown here is derived from an EMBL/GenBank/DDBJ whole genome shotgun (WGS) entry which is preliminary data.</text>
</comment>
<accession>A0ABU1MMK1</accession>
<evidence type="ECO:0000259" key="1">
    <source>
        <dbReference type="Pfam" id="PF05899"/>
    </source>
</evidence>
<dbReference type="EMBL" id="JAVDRD010000005">
    <property type="protein sequence ID" value="MDR6511578.1"/>
    <property type="molecule type" value="Genomic_DNA"/>
</dbReference>
<keyword evidence="3" id="KW-1185">Reference proteome</keyword>
<reference evidence="2 3" key="1">
    <citation type="submission" date="2023-07" db="EMBL/GenBank/DDBJ databases">
        <title>Sorghum-associated microbial communities from plants grown in Nebraska, USA.</title>
        <authorList>
            <person name="Schachtman D."/>
        </authorList>
    </citation>
    <scope>NUCLEOTIDE SEQUENCE [LARGE SCALE GENOMIC DNA]</scope>
    <source>
        <strain evidence="2 3">DS1027</strain>
    </source>
</reference>
<dbReference type="Gene3D" id="2.60.120.10">
    <property type="entry name" value="Jelly Rolls"/>
    <property type="match status" value="1"/>
</dbReference>
<evidence type="ECO:0000313" key="3">
    <source>
        <dbReference type="Proteomes" id="UP001184150"/>
    </source>
</evidence>
<dbReference type="RefSeq" id="WP_169049999.1">
    <property type="nucleotide sequence ID" value="NZ_JAVDRD010000005.1"/>
</dbReference>
<dbReference type="PANTHER" id="PTHR40943:SF1">
    <property type="entry name" value="CYTOPLASMIC PROTEIN"/>
    <property type="match status" value="1"/>
</dbReference>
<evidence type="ECO:0000313" key="2">
    <source>
        <dbReference type="EMBL" id="MDR6511578.1"/>
    </source>
</evidence>
<dbReference type="PANTHER" id="PTHR40943">
    <property type="entry name" value="CYTOPLASMIC PROTEIN-RELATED"/>
    <property type="match status" value="1"/>
</dbReference>